<dbReference type="Gene3D" id="3.40.50.2000">
    <property type="entry name" value="Glycogen Phosphorylase B"/>
    <property type="match status" value="1"/>
</dbReference>
<gene>
    <name evidence="1" type="ORF">N801_10625</name>
</gene>
<dbReference type="Proteomes" id="UP000030013">
    <property type="component" value="Unassembled WGS sequence"/>
</dbReference>
<protein>
    <recommendedName>
        <fullName evidence="3">Glycosyl transferase family 1 domain-containing protein</fullName>
    </recommendedName>
</protein>
<evidence type="ECO:0000313" key="1">
    <source>
        <dbReference type="EMBL" id="KGN40907.1"/>
    </source>
</evidence>
<accession>A0A0A0JXV8</accession>
<dbReference type="OrthoDB" id="9809622at2"/>
<keyword evidence="2" id="KW-1185">Reference proteome</keyword>
<organism evidence="1 2">
    <name type="scientific">Knoellia aerolata DSM 18566</name>
    <dbReference type="NCBI Taxonomy" id="1385519"/>
    <lineage>
        <taxon>Bacteria</taxon>
        <taxon>Bacillati</taxon>
        <taxon>Actinomycetota</taxon>
        <taxon>Actinomycetes</taxon>
        <taxon>Micrococcales</taxon>
        <taxon>Intrasporangiaceae</taxon>
        <taxon>Knoellia</taxon>
    </lineage>
</organism>
<reference evidence="1 2" key="1">
    <citation type="submission" date="2013-08" db="EMBL/GenBank/DDBJ databases">
        <title>The genome sequence of Knoellia aerolata.</title>
        <authorList>
            <person name="Zhu W."/>
            <person name="Wang G."/>
        </authorList>
    </citation>
    <scope>NUCLEOTIDE SEQUENCE [LARGE SCALE GENOMIC DNA]</scope>
    <source>
        <strain evidence="1 2">DSM 18566</strain>
    </source>
</reference>
<dbReference type="EMBL" id="AVPL01000028">
    <property type="protein sequence ID" value="KGN40907.1"/>
    <property type="molecule type" value="Genomic_DNA"/>
</dbReference>
<dbReference type="AlphaFoldDB" id="A0A0A0JXV8"/>
<proteinExistence type="predicted"/>
<sequence>MGASAQPRRIARAVKRRLPRPVKAAAKKGVNALTAGPVAVREEVRKAKEAKALRAEFCGSELPPRAQAPVRVLVAPANFAGQGEQWAESARRFIPGVAAHSFAVLNGKFDFPVSYSASRNQAATEAWQRAHFDHVVRTYTHVLIEAERPLFGSLFGPEASTEIGPLREHGLRVGLIAHGSDVRIPSHHAELYEWSPFRETDWEIVPTLQYNATRNAALLNGFDGPVLVSTPDLLDDVPGARWCPVVVDAARWHSATEPMRRARPIVAHAPSSSRMKGSDLIDPVVQRLADEGLVDYRRIHDVPPSKMPEVYRTADIVLDQFRLGSYGVAACEGMAASRIVVGHVAPSVRRRVFMATGLELPIVEATPDSLEEVLRDLVRAPDDAAATARAARDFVVAVHSGRLSADALTPLLAQV</sequence>
<dbReference type="eggNOG" id="COG0438">
    <property type="taxonomic scope" value="Bacteria"/>
</dbReference>
<dbReference type="SUPFAM" id="SSF53756">
    <property type="entry name" value="UDP-Glycosyltransferase/glycogen phosphorylase"/>
    <property type="match status" value="1"/>
</dbReference>
<dbReference type="STRING" id="1385519.N801_10625"/>
<dbReference type="RefSeq" id="WP_052112882.1">
    <property type="nucleotide sequence ID" value="NZ_AVPL01000028.1"/>
</dbReference>
<name>A0A0A0JXV8_9MICO</name>
<comment type="caution">
    <text evidence="1">The sequence shown here is derived from an EMBL/GenBank/DDBJ whole genome shotgun (WGS) entry which is preliminary data.</text>
</comment>
<evidence type="ECO:0008006" key="3">
    <source>
        <dbReference type="Google" id="ProtNLM"/>
    </source>
</evidence>
<evidence type="ECO:0000313" key="2">
    <source>
        <dbReference type="Proteomes" id="UP000030013"/>
    </source>
</evidence>